<dbReference type="AlphaFoldDB" id="A0A5N6RGV2"/>
<feature type="region of interest" description="Disordered" evidence="4">
    <location>
        <begin position="1"/>
        <end position="31"/>
    </location>
</feature>
<dbReference type="GO" id="GO:0032040">
    <property type="term" value="C:small-subunit processome"/>
    <property type="evidence" value="ECO:0007669"/>
    <property type="project" value="TreeGrafter"/>
</dbReference>
<comment type="subcellular location">
    <subcellularLocation>
        <location evidence="1">Nucleus</location>
        <location evidence="1">Nucleolus</location>
    </subcellularLocation>
</comment>
<reference evidence="7 8" key="1">
    <citation type="submission" date="2019-06" db="EMBL/GenBank/DDBJ databases">
        <title>A chromosomal-level reference genome of Carpinus fangiana (Coryloideae, Betulaceae).</title>
        <authorList>
            <person name="Yang X."/>
            <person name="Wang Z."/>
            <person name="Zhang L."/>
            <person name="Hao G."/>
            <person name="Liu J."/>
            <person name="Yang Y."/>
        </authorList>
    </citation>
    <scope>NUCLEOTIDE SEQUENCE [LARGE SCALE GENOMIC DNA]</scope>
    <source>
        <strain evidence="7">Cfa_2016G</strain>
        <tissue evidence="7">Leaf</tissue>
    </source>
</reference>
<dbReference type="PANTHER" id="PTHR12933:SF0">
    <property type="entry name" value="U3 SMALL NUCLEOLAR RNA-ASSOCIATED PROTEIN 25 HOMOLOG"/>
    <property type="match status" value="1"/>
</dbReference>
<dbReference type="InterPro" id="IPR053939">
    <property type="entry name" value="UTP25_C"/>
</dbReference>
<feature type="compositionally biased region" description="Acidic residues" evidence="4">
    <location>
        <begin position="423"/>
        <end position="470"/>
    </location>
</feature>
<dbReference type="InterPro" id="IPR027417">
    <property type="entry name" value="P-loop_NTPase"/>
</dbReference>
<feature type="region of interest" description="Disordered" evidence="4">
    <location>
        <begin position="1093"/>
        <end position="1123"/>
    </location>
</feature>
<evidence type="ECO:0000259" key="5">
    <source>
        <dbReference type="Pfam" id="PF06862"/>
    </source>
</evidence>
<name>A0A5N6RGV2_9ROSI</name>
<evidence type="ECO:0000259" key="6">
    <source>
        <dbReference type="Pfam" id="PF22916"/>
    </source>
</evidence>
<dbReference type="GO" id="GO:0019843">
    <property type="term" value="F:rRNA binding"/>
    <property type="evidence" value="ECO:0007669"/>
    <property type="project" value="TreeGrafter"/>
</dbReference>
<comment type="similarity">
    <text evidence="2">Belongs to the UTP25 family.</text>
</comment>
<feature type="domain" description="UTP25 NTP hydrolase-like" evidence="6">
    <location>
        <begin position="588"/>
        <end position="878"/>
    </location>
</feature>
<dbReference type="Pfam" id="PF06862">
    <property type="entry name" value="Utp25_C"/>
    <property type="match status" value="1"/>
</dbReference>
<dbReference type="Gene3D" id="3.40.50.300">
    <property type="entry name" value="P-loop containing nucleotide triphosphate hydrolases"/>
    <property type="match status" value="1"/>
</dbReference>
<dbReference type="EMBL" id="CM017327">
    <property type="protein sequence ID" value="KAE8098712.1"/>
    <property type="molecule type" value="Genomic_DNA"/>
</dbReference>
<dbReference type="PANTHER" id="PTHR12933">
    <property type="entry name" value="ORF PROTEIN-RELATED"/>
    <property type="match status" value="1"/>
</dbReference>
<feature type="compositionally biased region" description="Basic and acidic residues" evidence="4">
    <location>
        <begin position="471"/>
        <end position="482"/>
    </location>
</feature>
<dbReference type="Pfam" id="PF22916">
    <property type="entry name" value="UTP25_NTPase-like"/>
    <property type="match status" value="1"/>
</dbReference>
<dbReference type="Proteomes" id="UP000327013">
    <property type="component" value="Chromosome 7"/>
</dbReference>
<feature type="domain" description="UTP25 C-terminal" evidence="5">
    <location>
        <begin position="889"/>
        <end position="1065"/>
    </location>
</feature>
<evidence type="ECO:0000256" key="1">
    <source>
        <dbReference type="ARBA" id="ARBA00004604"/>
    </source>
</evidence>
<gene>
    <name evidence="7" type="ORF">FH972_016755</name>
</gene>
<protein>
    <recommendedName>
        <fullName evidence="9">Digestive organ expansion factor-like protein</fullName>
    </recommendedName>
</protein>
<accession>A0A5N6RGV2</accession>
<proteinExistence type="inferred from homology"/>
<evidence type="ECO:0000256" key="2">
    <source>
        <dbReference type="ARBA" id="ARBA00009223"/>
    </source>
</evidence>
<keyword evidence="8" id="KW-1185">Reference proteome</keyword>
<dbReference type="GO" id="GO:0034511">
    <property type="term" value="F:U3 snoRNA binding"/>
    <property type="evidence" value="ECO:0007669"/>
    <property type="project" value="InterPro"/>
</dbReference>
<feature type="region of interest" description="Disordered" evidence="4">
    <location>
        <begin position="416"/>
        <end position="495"/>
    </location>
</feature>
<evidence type="ECO:0000256" key="3">
    <source>
        <dbReference type="ARBA" id="ARBA00023242"/>
    </source>
</evidence>
<evidence type="ECO:0008006" key="9">
    <source>
        <dbReference type="Google" id="ProtNLM"/>
    </source>
</evidence>
<dbReference type="InterPro" id="IPR053940">
    <property type="entry name" value="UTP25_NTPase-like"/>
</dbReference>
<keyword evidence="3" id="KW-0539">Nucleus</keyword>
<dbReference type="InterPro" id="IPR010678">
    <property type="entry name" value="UTP25"/>
</dbReference>
<evidence type="ECO:0000256" key="4">
    <source>
        <dbReference type="SAM" id="MobiDB-lite"/>
    </source>
</evidence>
<dbReference type="OrthoDB" id="10264378at2759"/>
<evidence type="ECO:0000313" key="8">
    <source>
        <dbReference type="Proteomes" id="UP000327013"/>
    </source>
</evidence>
<evidence type="ECO:0000313" key="7">
    <source>
        <dbReference type="EMBL" id="KAE8098712.1"/>
    </source>
</evidence>
<dbReference type="GO" id="GO:0000462">
    <property type="term" value="P:maturation of SSU-rRNA from tricistronic rRNA transcript (SSU-rRNA, 5.8S rRNA, LSU-rRNA)"/>
    <property type="evidence" value="ECO:0007669"/>
    <property type="project" value="TreeGrafter"/>
</dbReference>
<sequence>MGRWRRQQGGIHHQEAQGARSQSRKPPLGDNWQLSVPSWEKKFCTSIGSVPWRKLLETKKCMYLYDNVVQWNDSAGEEAFHNAKSRFWAEYNGLPCDISLPDPDIYIDEVDWNSMIDPELLLDLEREPEVLTDGDKDEKVLILGDSIPLNQSVPCTGWGDKDEKVVIPGDSVLLNQSVPCTGWGDKDENVVIPGDSLPLNQSVPCTGWGDAEEDLKTNTDLPLHPGYGYCDHNVDNANSWEQNQCQSNLAMEDNGWGNDQNDSWGWNQNQWKNGCNEWENNYNVSNNMGSGNGYWGMWDNNSRKKEGSDQYMSRYKTSRFHGNEYQMAHGWRNGRGRRKIWYVMVYHIPRKVHYIARFMLQFCGLLDESSEEQASSVASEEEVIHREASMYDNLLRSLRPCSKSVDDACNKRQRWGEVGKSDSEEDEDDDHDSFTVSEEDNNEEESLLQEADMVETGDQSEDAEIEDDREASDTDQKHDVGVNDHSTAEGLDFTSSSSMHLGRKLSKEEVENLPQKKWKYKWEVPAVGMSNCKWMGTGDCFLKDVNINSGYGLKQRLYNHWLDVYNTSGRNDFHSSKERLFFSLCNSYQDILHCEKKPFYLKGLEEDSSIMDAYIMHSLNHVFRTRDLVTKNDSKLAKHPEIADSEIFDGDSFRDQGFTRPKVLILLPLRNIALRVVQRLIQLTPTRYKVNVEHIGRFVKEFGTQKDEDNGDEDELLGNLKAQKSSKPSDFQALFSGKRDEEDQFMFGIKFTRRSIRLYSDFYSSDIIVASPVRLIGKIWEAQKYKEKDVDYLSSIEVLIVDHADVIGMQNWSHVNTVVEELNHIPSKPPGTDIMRIRYWYLDGFARFYRQTIILGYYSNPDINGLFNRHCINYQGKVKSVCEYKGVLPKVLLQVRQIYERFVVDSIIDADNARFEYFVKKVFPKIKDSVQGGVMLFISSYFEFVRIRNFLKSQEASFCLLGEYTEQSDISRARVWFFEGRRKIMLYTERAHFYYRYKIRGIQNLIIYSLPERKEFYPEIVNMLDGSHNMSCTVLFSRLDRFRLERIVGTAPAKRMVTSEKDFFLITTITVLPGSAAAAVPTNSCLYCVPTNPREGQSSRRLKTSSGSANSAPPPVAGPDDSSSFPAAVTPLERLPTSSKSLLRWRGGAGGGGIVNIFPLSLSRHSSVSPPESGIFPLSLLTLSQILYGYVLILRFARVG</sequence>
<organism evidence="7 8">
    <name type="scientific">Carpinus fangiana</name>
    <dbReference type="NCBI Taxonomy" id="176857"/>
    <lineage>
        <taxon>Eukaryota</taxon>
        <taxon>Viridiplantae</taxon>
        <taxon>Streptophyta</taxon>
        <taxon>Embryophyta</taxon>
        <taxon>Tracheophyta</taxon>
        <taxon>Spermatophyta</taxon>
        <taxon>Magnoliopsida</taxon>
        <taxon>eudicotyledons</taxon>
        <taxon>Gunneridae</taxon>
        <taxon>Pentapetalae</taxon>
        <taxon>rosids</taxon>
        <taxon>fabids</taxon>
        <taxon>Fagales</taxon>
        <taxon>Betulaceae</taxon>
        <taxon>Carpinus</taxon>
    </lineage>
</organism>